<feature type="transmembrane region" description="Helical" evidence="1">
    <location>
        <begin position="7"/>
        <end position="27"/>
    </location>
</feature>
<dbReference type="EMBL" id="MGDT01000007">
    <property type="protein sequence ID" value="OGL66343.1"/>
    <property type="molecule type" value="Genomic_DNA"/>
</dbReference>
<feature type="transmembrane region" description="Helical" evidence="1">
    <location>
        <begin position="482"/>
        <end position="504"/>
    </location>
</feature>
<evidence type="ECO:0000313" key="2">
    <source>
        <dbReference type="EMBL" id="OGL66343.1"/>
    </source>
</evidence>
<evidence type="ECO:0000313" key="3">
    <source>
        <dbReference type="Proteomes" id="UP000177885"/>
    </source>
</evidence>
<dbReference type="AlphaFoldDB" id="A0A1F7TK07"/>
<feature type="transmembrane region" description="Helical" evidence="1">
    <location>
        <begin position="65"/>
        <end position="85"/>
    </location>
</feature>
<reference evidence="2 3" key="1">
    <citation type="journal article" date="2016" name="Nat. Commun.">
        <title>Thousands of microbial genomes shed light on interconnected biogeochemical processes in an aquifer system.</title>
        <authorList>
            <person name="Anantharaman K."/>
            <person name="Brown C.T."/>
            <person name="Hug L.A."/>
            <person name="Sharon I."/>
            <person name="Castelle C.J."/>
            <person name="Probst A.J."/>
            <person name="Thomas B.C."/>
            <person name="Singh A."/>
            <person name="Wilkins M.J."/>
            <person name="Karaoz U."/>
            <person name="Brodie E.L."/>
            <person name="Williams K.H."/>
            <person name="Hubbard S.S."/>
            <person name="Banfield J.F."/>
        </authorList>
    </citation>
    <scope>NUCLEOTIDE SEQUENCE [LARGE SCALE GENOMIC DNA]</scope>
</reference>
<organism evidence="2 3">
    <name type="scientific">Candidatus Uhrbacteria bacterium RIFCSPHIGHO2_01_FULL_63_20</name>
    <dbReference type="NCBI Taxonomy" id="1802385"/>
    <lineage>
        <taxon>Bacteria</taxon>
        <taxon>Candidatus Uhriibacteriota</taxon>
    </lineage>
</organism>
<feature type="transmembrane region" description="Helical" evidence="1">
    <location>
        <begin position="33"/>
        <end position="53"/>
    </location>
</feature>
<keyword evidence="1" id="KW-1133">Transmembrane helix</keyword>
<keyword evidence="1" id="KW-0472">Membrane</keyword>
<feature type="transmembrane region" description="Helical" evidence="1">
    <location>
        <begin position="297"/>
        <end position="315"/>
    </location>
</feature>
<accession>A0A1F7TK07</accession>
<feature type="transmembrane region" description="Helical" evidence="1">
    <location>
        <begin position="130"/>
        <end position="153"/>
    </location>
</feature>
<evidence type="ECO:0008006" key="4">
    <source>
        <dbReference type="Google" id="ProtNLM"/>
    </source>
</evidence>
<dbReference type="STRING" id="1802385.A2856_01440"/>
<feature type="transmembrane region" description="Helical" evidence="1">
    <location>
        <begin position="322"/>
        <end position="340"/>
    </location>
</feature>
<feature type="transmembrane region" description="Helical" evidence="1">
    <location>
        <begin position="165"/>
        <end position="188"/>
    </location>
</feature>
<feature type="transmembrane region" description="Helical" evidence="1">
    <location>
        <begin position="352"/>
        <end position="377"/>
    </location>
</feature>
<feature type="transmembrane region" description="Helical" evidence="1">
    <location>
        <begin position="452"/>
        <end position="470"/>
    </location>
</feature>
<proteinExistence type="predicted"/>
<feature type="transmembrane region" description="Helical" evidence="1">
    <location>
        <begin position="548"/>
        <end position="566"/>
    </location>
</feature>
<feature type="transmembrane region" description="Helical" evidence="1">
    <location>
        <begin position="244"/>
        <end position="262"/>
    </location>
</feature>
<evidence type="ECO:0000256" key="1">
    <source>
        <dbReference type="SAM" id="Phobius"/>
    </source>
</evidence>
<dbReference type="Proteomes" id="UP000177885">
    <property type="component" value="Unassembled WGS sequence"/>
</dbReference>
<protein>
    <recommendedName>
        <fullName evidence="4">Glycosyltransferase RgtA/B/C/D-like domain-containing protein</fullName>
    </recommendedName>
</protein>
<feature type="transmembrane region" description="Helical" evidence="1">
    <location>
        <begin position="195"/>
        <end position="219"/>
    </location>
</feature>
<feature type="transmembrane region" description="Helical" evidence="1">
    <location>
        <begin position="269"/>
        <end position="291"/>
    </location>
</feature>
<comment type="caution">
    <text evidence="2">The sequence shown here is derived from an EMBL/GenBank/DDBJ whole genome shotgun (WGS) entry which is preliminary data.</text>
</comment>
<feature type="transmembrane region" description="Helical" evidence="1">
    <location>
        <begin position="389"/>
        <end position="411"/>
    </location>
</feature>
<sequence length="717" mass="77304">MFRVFSRFYPTIFGLVFLAGWIGNAFFLQSTALGIALLALWLVLCGTLVGRAAAPQEHPALQLPLGAWLLLSGVMIVGAAVYYAWLYPPELAFALAFLSVPISLWLGNGTHRSWVARFTHDLWRERAHRLNGPAAAAAGACLFFLALAVRAFADGATTEAIRSAWLVVDPSAFVALFVAFALLAALLLRGQGRAIALPLACAALFAFLSVAALVFPLGFGFDPFIHRATMDHVVQFGTIEPKPFYYVGQYALELFLVHAFSIPVLASDVWLLPILAALLIPPALYGAAAHLTRDRRVAAACAFAAFLLPLSSFIVTTPQGLANLWTLLLALFAVPTLMGFERPRLPLLALGALAALLTHPIAGLPALLFVALALAHVAGAGRFKVASRAAFWTITVAGSVILPSAFVVNALRSGTGPGFDLSALDPARVVEALHLGLFLQNGFRPLLDFAELWAQNGFAVVLLLAALGAWKSRREGVMKPFLAMAAALGINYLLLSTAVDFSFLIDYERQNYAQRLVPLIAFFLAPPLLVALAAVCTRVRVSPIGIRVFAVLLAAAIATAALYSTYPRHDAFVVGHGINVSQGDIHAAYEIERASDGRPYVTLANQSVSAAAIRTLGFQDRYWGETFFYPVPTGSDLYQVFLDMNDAPAKETALRALDVVSASCEAGCMRELPTSVFFVVNDYWWQSDRIVEQAKGTADDWFAVDGGALIVFRYDAE</sequence>
<name>A0A1F7TK07_9BACT</name>
<feature type="transmembrane region" description="Helical" evidence="1">
    <location>
        <begin position="516"/>
        <end position="536"/>
    </location>
</feature>
<keyword evidence="1" id="KW-0812">Transmembrane</keyword>
<gene>
    <name evidence="2" type="ORF">A2856_01440</name>
</gene>
<feature type="transmembrane region" description="Helical" evidence="1">
    <location>
        <begin position="91"/>
        <end position="109"/>
    </location>
</feature>